<dbReference type="Pfam" id="PF20985">
    <property type="entry name" value="Legum_prodom"/>
    <property type="match status" value="1"/>
</dbReference>
<dbReference type="PIRSF" id="PIRSF019663">
    <property type="entry name" value="Legumain"/>
    <property type="match status" value="1"/>
</dbReference>
<evidence type="ECO:0000313" key="5">
    <source>
        <dbReference type="Proteomes" id="UP000270296"/>
    </source>
</evidence>
<dbReference type="EMBL" id="UZAM01008716">
    <property type="protein sequence ID" value="VDP06096.1"/>
    <property type="molecule type" value="Genomic_DNA"/>
</dbReference>
<evidence type="ECO:0000256" key="2">
    <source>
        <dbReference type="PIRSR" id="PIRSR019663-1"/>
    </source>
</evidence>
<feature type="active site" description="Nucleophile" evidence="2">
    <location>
        <position position="245"/>
    </location>
</feature>
<dbReference type="Gene3D" id="3.40.50.1460">
    <property type="match status" value="1"/>
</dbReference>
<dbReference type="AlphaFoldDB" id="A0A183IN45"/>
<feature type="active site" evidence="2">
    <location>
        <position position="204"/>
    </location>
</feature>
<protein>
    <submittedName>
        <fullName evidence="6">Legumain</fullName>
    </submittedName>
</protein>
<dbReference type="OrthoDB" id="192611at2759"/>
<evidence type="ECO:0000313" key="4">
    <source>
        <dbReference type="EMBL" id="VDP06096.1"/>
    </source>
</evidence>
<accession>A0A183IN45</accession>
<name>A0A183IN45_9BILA</name>
<dbReference type="CDD" id="cd21115">
    <property type="entry name" value="legumain_C"/>
    <property type="match status" value="1"/>
</dbReference>
<reference evidence="4 5" key="2">
    <citation type="submission" date="2018-11" db="EMBL/GenBank/DDBJ databases">
        <authorList>
            <consortium name="Pathogen Informatics"/>
        </authorList>
    </citation>
    <scope>NUCLEOTIDE SEQUENCE [LARGE SCALE GENOMIC DNA]</scope>
</reference>
<dbReference type="Proteomes" id="UP000270296">
    <property type="component" value="Unassembled WGS sequence"/>
</dbReference>
<keyword evidence="5" id="KW-1185">Reference proteome</keyword>
<evidence type="ECO:0000259" key="3">
    <source>
        <dbReference type="Pfam" id="PF20985"/>
    </source>
</evidence>
<organism evidence="6">
    <name type="scientific">Soboliphyme baturini</name>
    <dbReference type="NCBI Taxonomy" id="241478"/>
    <lineage>
        <taxon>Eukaryota</taxon>
        <taxon>Metazoa</taxon>
        <taxon>Ecdysozoa</taxon>
        <taxon>Nematoda</taxon>
        <taxon>Enoplea</taxon>
        <taxon>Dorylaimia</taxon>
        <taxon>Dioctophymatida</taxon>
        <taxon>Dioctophymatoidea</taxon>
        <taxon>Soboliphymatidae</taxon>
        <taxon>Soboliphyme</taxon>
    </lineage>
</organism>
<dbReference type="GO" id="GO:0006624">
    <property type="term" value="P:vacuolar protein processing"/>
    <property type="evidence" value="ECO:0007669"/>
    <property type="project" value="TreeGrafter"/>
</dbReference>
<feature type="domain" description="Legumain prodomain" evidence="3">
    <location>
        <begin position="334"/>
        <end position="434"/>
    </location>
</feature>
<evidence type="ECO:0000256" key="1">
    <source>
        <dbReference type="ARBA" id="ARBA00009941"/>
    </source>
</evidence>
<gene>
    <name evidence="4" type="ORF">SBAD_LOCUS5041</name>
</gene>
<comment type="similarity">
    <text evidence="1">Belongs to the peptidase C13 family.</text>
</comment>
<dbReference type="Pfam" id="PF01650">
    <property type="entry name" value="Peptidase_C13"/>
    <property type="match status" value="2"/>
</dbReference>
<dbReference type="GO" id="GO:0004197">
    <property type="term" value="F:cysteine-type endopeptidase activity"/>
    <property type="evidence" value="ECO:0007669"/>
    <property type="project" value="TreeGrafter"/>
</dbReference>
<reference evidence="6" key="1">
    <citation type="submission" date="2016-06" db="UniProtKB">
        <authorList>
            <consortium name="WormBaseParasite"/>
        </authorList>
    </citation>
    <scope>IDENTIFICATION</scope>
</reference>
<proteinExistence type="inferred from homology"/>
<dbReference type="InterPro" id="IPR001096">
    <property type="entry name" value="Peptidase_C13"/>
</dbReference>
<dbReference type="InterPro" id="IPR048501">
    <property type="entry name" value="Legum_prodom"/>
</dbReference>
<dbReference type="WBParaSite" id="SBAD_0000525001-mRNA-1">
    <property type="protein sequence ID" value="SBAD_0000525001-mRNA-1"/>
    <property type="gene ID" value="SBAD_0000525001"/>
</dbReference>
<evidence type="ECO:0000313" key="6">
    <source>
        <dbReference type="WBParaSite" id="SBAD_0000525001-mRNA-1"/>
    </source>
</evidence>
<dbReference type="GO" id="GO:0005773">
    <property type="term" value="C:vacuole"/>
    <property type="evidence" value="ECO:0007669"/>
    <property type="project" value="GOC"/>
</dbReference>
<dbReference type="PANTHER" id="PTHR12000:SF42">
    <property type="entry name" value="LEGUMAIN"/>
    <property type="match status" value="1"/>
</dbReference>
<dbReference type="GO" id="GO:0051603">
    <property type="term" value="P:proteolysis involved in protein catabolic process"/>
    <property type="evidence" value="ECO:0007669"/>
    <property type="project" value="TreeGrafter"/>
</dbReference>
<sequence>MSRENKQCQILAIGLKQVHQMKTVSMRPVIICANGFVLKSMRAGIDYLKLPKMLLESVIKLLLWIPPEECADICHAYQILRRGIPEDHIITMMVDDIAYNKRSVNTCSKCIRKLKELKQTSLLERFETNCSFWFSNPLPGVIWNSPNGPNVYKGVKIDYRGEDVTPQNFMNVLLGRKKEMAGIGTGRVLDSGHFDNVFINFVDHGDSGIISFPNGVLTAKELNETFIQMHKENRYNMLVAYIEACFSGSMFYDILSSNIRVFVTTAADRIQSSYACCWDNLIGAYLGDVYSVQWMNDSEHGCSDAVPSEDVPVEILKRKIASTKGKEQAEFENQLQQLLEKREMADSIISSISDPFEYLLKNPKTMKMKGTSPERSENKRRELDCHSKLVHAFNEICFNIGRNPYTAKIGRLFSQLCEGDVNEEKVILRMQERCSMKSKLADIY</sequence>
<dbReference type="PANTHER" id="PTHR12000">
    <property type="entry name" value="HEMOGLOBINASE FAMILY MEMBER"/>
    <property type="match status" value="1"/>
</dbReference>